<dbReference type="Pfam" id="PF02836">
    <property type="entry name" value="Glyco_hydro_2_C"/>
    <property type="match status" value="1"/>
</dbReference>
<dbReference type="SUPFAM" id="SSF49785">
    <property type="entry name" value="Galactose-binding domain-like"/>
    <property type="match status" value="1"/>
</dbReference>
<evidence type="ECO:0000256" key="5">
    <source>
        <dbReference type="ARBA" id="ARBA00022801"/>
    </source>
</evidence>
<dbReference type="Pfam" id="PF02929">
    <property type="entry name" value="Bgal_small_N"/>
    <property type="match status" value="1"/>
</dbReference>
<dbReference type="InterPro" id="IPR013783">
    <property type="entry name" value="Ig-like_fold"/>
</dbReference>
<dbReference type="InterPro" id="IPR014718">
    <property type="entry name" value="GH-type_carb-bd"/>
</dbReference>
<evidence type="ECO:0000313" key="11">
    <source>
        <dbReference type="Proteomes" id="UP001300496"/>
    </source>
</evidence>
<comment type="similarity">
    <text evidence="2 8">Belongs to the glycosyl hydrolase 2 family.</text>
</comment>
<name>A0ABT2PD48_9MICO</name>
<evidence type="ECO:0000313" key="10">
    <source>
        <dbReference type="EMBL" id="MCT9002502.1"/>
    </source>
</evidence>
<dbReference type="Gene3D" id="2.70.98.10">
    <property type="match status" value="1"/>
</dbReference>
<dbReference type="SUPFAM" id="SSF74650">
    <property type="entry name" value="Galactose mutarotase-like"/>
    <property type="match status" value="1"/>
</dbReference>
<feature type="domain" description="Beta galactosidase small chain/" evidence="9">
    <location>
        <begin position="722"/>
        <end position="1001"/>
    </location>
</feature>
<dbReference type="SUPFAM" id="SSF51445">
    <property type="entry name" value="(Trans)glycosidases"/>
    <property type="match status" value="1"/>
</dbReference>
<dbReference type="InterPro" id="IPR006104">
    <property type="entry name" value="Glyco_hydro_2_N"/>
</dbReference>
<dbReference type="InterPro" id="IPR006102">
    <property type="entry name" value="Ig-like_GH2"/>
</dbReference>
<evidence type="ECO:0000256" key="3">
    <source>
        <dbReference type="ARBA" id="ARBA00012756"/>
    </source>
</evidence>
<accession>A0ABT2PD48</accession>
<gene>
    <name evidence="10" type="ORF">N4R40_09020</name>
</gene>
<dbReference type="Gene3D" id="3.20.20.80">
    <property type="entry name" value="Glycosidases"/>
    <property type="match status" value="1"/>
</dbReference>
<dbReference type="PANTHER" id="PTHR46323:SF2">
    <property type="entry name" value="BETA-GALACTOSIDASE"/>
    <property type="match status" value="1"/>
</dbReference>
<dbReference type="InterPro" id="IPR004199">
    <property type="entry name" value="B-gal_small/dom_5"/>
</dbReference>
<dbReference type="PROSITE" id="PS00608">
    <property type="entry name" value="GLYCOSYL_HYDROL_F2_2"/>
    <property type="match status" value="1"/>
</dbReference>
<proteinExistence type="inferred from homology"/>
<evidence type="ECO:0000256" key="4">
    <source>
        <dbReference type="ARBA" id="ARBA00013303"/>
    </source>
</evidence>
<dbReference type="EC" id="3.2.1.23" evidence="3 8"/>
<dbReference type="SMART" id="SM01038">
    <property type="entry name" value="Bgal_small_N"/>
    <property type="match status" value="1"/>
</dbReference>
<dbReference type="InterPro" id="IPR050347">
    <property type="entry name" value="Bact_Beta-galactosidase"/>
</dbReference>
<keyword evidence="5 8" id="KW-0378">Hydrolase</keyword>
<comment type="catalytic activity">
    <reaction evidence="1 8">
        <text>Hydrolysis of terminal non-reducing beta-D-galactose residues in beta-D-galactosides.</text>
        <dbReference type="EC" id="3.2.1.23"/>
    </reaction>
</comment>
<evidence type="ECO:0000256" key="7">
    <source>
        <dbReference type="ARBA" id="ARBA00032230"/>
    </source>
</evidence>
<reference evidence="10 11" key="1">
    <citation type="journal article" date="2024" name="Int. J. Syst. Evol. Microbiol.">
        <title>Microbacterium memoriense sp. nov., a member of the Actinomycetota from marine beach sediment of the north coast of Portugal.</title>
        <authorList>
            <person name="Santos J.D.N.D."/>
            <person name="Klimek D."/>
            <person name="Calusinska M."/>
            <person name="Lobo-da-Cunha A."/>
            <person name="Catita J."/>
            <person name="Goncalves H."/>
            <person name="Gonzalez I."/>
            <person name="Lage O.M."/>
        </authorList>
    </citation>
    <scope>NUCLEOTIDE SEQUENCE [LARGE SCALE GENOMIC DNA]</scope>
    <source>
        <strain evidence="10 11">PMIC_1C1B</strain>
    </source>
</reference>
<dbReference type="InterPro" id="IPR006103">
    <property type="entry name" value="Glyco_hydro_2_cat"/>
</dbReference>
<dbReference type="Gene3D" id="2.60.40.10">
    <property type="entry name" value="Immunoglobulins"/>
    <property type="match status" value="2"/>
</dbReference>
<evidence type="ECO:0000256" key="8">
    <source>
        <dbReference type="RuleBase" id="RU361154"/>
    </source>
</evidence>
<dbReference type="Gene3D" id="2.60.120.260">
    <property type="entry name" value="Galactose-binding domain-like"/>
    <property type="match status" value="1"/>
</dbReference>
<evidence type="ECO:0000256" key="2">
    <source>
        <dbReference type="ARBA" id="ARBA00007401"/>
    </source>
</evidence>
<dbReference type="Pfam" id="PF02837">
    <property type="entry name" value="Glyco_hydro_2_N"/>
    <property type="match status" value="1"/>
</dbReference>
<dbReference type="RefSeq" id="WP_261607032.1">
    <property type="nucleotide sequence ID" value="NZ_JAODOR010000010.1"/>
</dbReference>
<dbReference type="InterPro" id="IPR017853">
    <property type="entry name" value="GH"/>
</dbReference>
<dbReference type="InterPro" id="IPR036156">
    <property type="entry name" value="Beta-gal/glucu_dom_sf"/>
</dbReference>
<dbReference type="PANTHER" id="PTHR46323">
    <property type="entry name" value="BETA-GALACTOSIDASE"/>
    <property type="match status" value="1"/>
</dbReference>
<protein>
    <recommendedName>
        <fullName evidence="4 8">Beta-galactosidase</fullName>
        <ecNumber evidence="3 8">3.2.1.23</ecNumber>
    </recommendedName>
    <alternativeName>
        <fullName evidence="7 8">Lactase</fullName>
    </alternativeName>
</protein>
<keyword evidence="11" id="KW-1185">Reference proteome</keyword>
<dbReference type="PRINTS" id="PR00132">
    <property type="entry name" value="GLHYDRLASE2"/>
</dbReference>
<dbReference type="EMBL" id="JAODOR010000010">
    <property type="protein sequence ID" value="MCT9002502.1"/>
    <property type="molecule type" value="Genomic_DNA"/>
</dbReference>
<dbReference type="Pfam" id="PF00703">
    <property type="entry name" value="Glyco_hydro_2"/>
    <property type="match status" value="1"/>
</dbReference>
<keyword evidence="6 8" id="KW-0326">Glycosidase</keyword>
<dbReference type="InterPro" id="IPR006101">
    <property type="entry name" value="Glyco_hydro_2"/>
</dbReference>
<dbReference type="InterPro" id="IPR023232">
    <property type="entry name" value="Glyco_hydro_2_AS"/>
</dbReference>
<organism evidence="10 11">
    <name type="scientific">Microbacterium memoriense</name>
    <dbReference type="NCBI Taxonomy" id="2978350"/>
    <lineage>
        <taxon>Bacteria</taxon>
        <taxon>Bacillati</taxon>
        <taxon>Actinomycetota</taxon>
        <taxon>Actinomycetes</taxon>
        <taxon>Micrococcales</taxon>
        <taxon>Microbacteriaceae</taxon>
        <taxon>Microbacterium</taxon>
    </lineage>
</organism>
<dbReference type="SUPFAM" id="SSF49303">
    <property type="entry name" value="beta-Galactosidase/glucuronidase domain"/>
    <property type="match status" value="2"/>
</dbReference>
<dbReference type="InterPro" id="IPR032312">
    <property type="entry name" value="LacZ_4"/>
</dbReference>
<evidence type="ECO:0000256" key="6">
    <source>
        <dbReference type="ARBA" id="ARBA00023295"/>
    </source>
</evidence>
<dbReference type="InterPro" id="IPR008979">
    <property type="entry name" value="Galactose-bd-like_sf"/>
</dbReference>
<dbReference type="PROSITE" id="PS00719">
    <property type="entry name" value="GLYCOSYL_HYDROL_F2_1"/>
    <property type="match status" value="1"/>
</dbReference>
<dbReference type="InterPro" id="IPR011013">
    <property type="entry name" value="Gal_mutarotase_sf_dom"/>
</dbReference>
<dbReference type="Proteomes" id="UP001300496">
    <property type="component" value="Unassembled WGS sequence"/>
</dbReference>
<evidence type="ECO:0000256" key="1">
    <source>
        <dbReference type="ARBA" id="ARBA00001412"/>
    </source>
</evidence>
<dbReference type="InterPro" id="IPR023230">
    <property type="entry name" value="Glyco_hydro_2_CS"/>
</dbReference>
<evidence type="ECO:0000259" key="9">
    <source>
        <dbReference type="SMART" id="SM01038"/>
    </source>
</evidence>
<sequence>MTFDASRIADPRYVSEGRLGAHSDHRWFRDAGEADAGASGYEQSLNGRWKIHYANNAGATIPGFEAVDTDVSGWDDIPVPAHIQLHGYDRPQYVNVQYPWDGREQIEPGEVPERFNPVASYVKTFTLDRPLEVGERLSVTFHGVESAIALWLNGRYIGYATDSFTPSEFDLTDALQDGENRLAAQVFKWTAASWIEDQDFYRFSGIFRDVTLYRRPAAHVEDVHVRTVLDDDFAGAEIIVATQLAGDGSVSVRLEGVGSLEDRGDGVFGIRIDAPRLWSPEDPALYNLMIEVTDAAGSVVEVIPQRVGIRRFAIENGVLTLNGVRVVFNGVNRHEFGLNGRVVGREQTDADLRALKQVGVNAVRTSHYPNSSAFYELADTYGLMVIDEMNLESHGLWDRIRELDRPVDESVPGDKPEWLPALQDRAASMFHRDRNHPSIVIWSLGNESFGGTNLRDVADWFRGVDDRPVHYEGVHWDPRYPETTDITSQMYTTAANVEAYLAENRDKPFILCEYAHAMGNSFGAVDEYVELAYREPLFQGGFIWDFADQAIELTDRYGETFLGYGGDCGESPHDGDFCGNGIFFADHSPTPKLQEVAYLYQGMRIRIGATSFEVDNRLLTTSTSAYRCVVTLAREGVVLREEVIETDVAAQTTGEVALPFGAPDGPGEYTVDVTFRLPAATSWGPEGHRVAGEQTVWTVDGPPAVITRAPAPELIRGTHNIGVRGDGFSTLFSTLYGGMASYRFGQSVDGGRELLASMPKPNFWHAPTANERGWGGPFEDGQWLLASRYARVQNSMTSTRVRQDDESVTVSYRYELPTQPATAVEVDYRVDGAGRVEVTQTLQLVDGLPDLPEFGMLLAVDADFHRLRVYGEGPEESYIDRRGGARLDVYERDVRTELTPYLRPQEAGSRTGVRWAEITDRRGAGIRVDSAGGMEFSALPWTPFEIENAEHHTELPPIHRTVLRPALMRRGVGGDDSWGARTLPEYRLPRSGELVFRFSFQGI</sequence>
<comment type="caution">
    <text evidence="10">The sequence shown here is derived from an EMBL/GenBank/DDBJ whole genome shotgun (WGS) entry which is preliminary data.</text>
</comment>
<dbReference type="Pfam" id="PF16353">
    <property type="entry name" value="LacZ_4"/>
    <property type="match status" value="1"/>
</dbReference>